<feature type="compositionally biased region" description="Acidic residues" evidence="1">
    <location>
        <begin position="91"/>
        <end position="104"/>
    </location>
</feature>
<evidence type="ECO:0000313" key="3">
    <source>
        <dbReference type="Proteomes" id="UP000256970"/>
    </source>
</evidence>
<proteinExistence type="predicted"/>
<dbReference type="Proteomes" id="UP000256970">
    <property type="component" value="Unassembled WGS sequence"/>
</dbReference>
<gene>
    <name evidence="2" type="ORF">BQ4739_LOCUS1926</name>
</gene>
<reference evidence="2 3" key="1">
    <citation type="submission" date="2016-10" db="EMBL/GenBank/DDBJ databases">
        <authorList>
            <person name="Cai Z."/>
        </authorList>
    </citation>
    <scope>NUCLEOTIDE SEQUENCE [LARGE SCALE GENOMIC DNA]</scope>
</reference>
<dbReference type="EMBL" id="FNXT01000143">
    <property type="protein sequence ID" value="SZX61431.1"/>
    <property type="molecule type" value="Genomic_DNA"/>
</dbReference>
<organism evidence="2 3">
    <name type="scientific">Tetradesmus obliquus</name>
    <name type="common">Green alga</name>
    <name type="synonym">Acutodesmus obliquus</name>
    <dbReference type="NCBI Taxonomy" id="3088"/>
    <lineage>
        <taxon>Eukaryota</taxon>
        <taxon>Viridiplantae</taxon>
        <taxon>Chlorophyta</taxon>
        <taxon>core chlorophytes</taxon>
        <taxon>Chlorophyceae</taxon>
        <taxon>CS clade</taxon>
        <taxon>Sphaeropleales</taxon>
        <taxon>Scenedesmaceae</taxon>
        <taxon>Tetradesmus</taxon>
    </lineage>
</organism>
<sequence length="104" mass="11447">MSQLVDLHVCGVDYFGACGLAALTSMTGLRHLVVEAKEEQELLDRHDFVSLSSRASPPDVWSQLRELCLQDRRGADALEGNWQESSSWGDSSEESDEVDDGSSM</sequence>
<accession>A0A383V8E0</accession>
<name>A0A383V8E0_TETOB</name>
<protein>
    <submittedName>
        <fullName evidence="2">Uncharacterized protein</fullName>
    </submittedName>
</protein>
<evidence type="ECO:0000313" key="2">
    <source>
        <dbReference type="EMBL" id="SZX61431.1"/>
    </source>
</evidence>
<feature type="region of interest" description="Disordered" evidence="1">
    <location>
        <begin position="79"/>
        <end position="104"/>
    </location>
</feature>
<keyword evidence="3" id="KW-1185">Reference proteome</keyword>
<dbReference type="AlphaFoldDB" id="A0A383V8E0"/>
<evidence type="ECO:0000256" key="1">
    <source>
        <dbReference type="SAM" id="MobiDB-lite"/>
    </source>
</evidence>